<proteinExistence type="predicted"/>
<dbReference type="OrthoDB" id="3693950at2759"/>
<dbReference type="EMBL" id="JAADJZ010000003">
    <property type="protein sequence ID" value="KAF2876372.1"/>
    <property type="molecule type" value="Genomic_DNA"/>
</dbReference>
<gene>
    <name evidence="1" type="ORF">BDV95DRAFT_224113</name>
</gene>
<sequence length="232" mass="26032">MGRHSIQSRPRPGLDTSALLYQVANEVTISIAANLKFSSFHIWDKVERLGINNSNVQDDFWDDLFPYLDCLGLALHAQRSLREALSQKPETAQYADLVQLMTNTKMASQTLRFHSFVALCFHEYCIAIDLPYHASAFEVKLEGSFTCEEVVSLHGKTLHMYHNVGCVDWSRKLTMDRIPFSEMDSGAALRQLAIPSLTPSIGTPQNKYVIVRSLLDSKPEHLVSTPFQGSAS</sequence>
<protein>
    <submittedName>
        <fullName evidence="1">Uncharacterized protein</fullName>
    </submittedName>
</protein>
<dbReference type="Proteomes" id="UP000481861">
    <property type="component" value="Unassembled WGS sequence"/>
</dbReference>
<keyword evidence="2" id="KW-1185">Reference proteome</keyword>
<comment type="caution">
    <text evidence="1">The sequence shown here is derived from an EMBL/GenBank/DDBJ whole genome shotgun (WGS) entry which is preliminary data.</text>
</comment>
<name>A0A7C8IGZ7_9PLEO</name>
<organism evidence="1 2">
    <name type="scientific">Massariosphaeria phaeospora</name>
    <dbReference type="NCBI Taxonomy" id="100035"/>
    <lineage>
        <taxon>Eukaryota</taxon>
        <taxon>Fungi</taxon>
        <taxon>Dikarya</taxon>
        <taxon>Ascomycota</taxon>
        <taxon>Pezizomycotina</taxon>
        <taxon>Dothideomycetes</taxon>
        <taxon>Pleosporomycetidae</taxon>
        <taxon>Pleosporales</taxon>
        <taxon>Pleosporales incertae sedis</taxon>
        <taxon>Massariosphaeria</taxon>
    </lineage>
</organism>
<reference evidence="1 2" key="1">
    <citation type="submission" date="2020-01" db="EMBL/GenBank/DDBJ databases">
        <authorList>
            <consortium name="DOE Joint Genome Institute"/>
            <person name="Haridas S."/>
            <person name="Albert R."/>
            <person name="Binder M."/>
            <person name="Bloem J."/>
            <person name="Labutti K."/>
            <person name="Salamov A."/>
            <person name="Andreopoulos B."/>
            <person name="Baker S.E."/>
            <person name="Barry K."/>
            <person name="Bills G."/>
            <person name="Bluhm B.H."/>
            <person name="Cannon C."/>
            <person name="Castanera R."/>
            <person name="Culley D.E."/>
            <person name="Daum C."/>
            <person name="Ezra D."/>
            <person name="Gonzalez J.B."/>
            <person name="Henrissat B."/>
            <person name="Kuo A."/>
            <person name="Liang C."/>
            <person name="Lipzen A."/>
            <person name="Lutzoni F."/>
            <person name="Magnuson J."/>
            <person name="Mondo S."/>
            <person name="Nolan M."/>
            <person name="Ohm R."/>
            <person name="Pangilinan J."/>
            <person name="Park H.-J.H."/>
            <person name="Ramirez L."/>
            <person name="Alfaro M."/>
            <person name="Sun H."/>
            <person name="Tritt A."/>
            <person name="Yoshinaga Y."/>
            <person name="Zwiers L.-H.L."/>
            <person name="Turgeon B.G."/>
            <person name="Goodwin S.B."/>
            <person name="Spatafora J.W."/>
            <person name="Crous P.W."/>
            <person name="Grigoriev I.V."/>
        </authorList>
    </citation>
    <scope>NUCLEOTIDE SEQUENCE [LARGE SCALE GENOMIC DNA]</scope>
    <source>
        <strain evidence="1 2">CBS 611.86</strain>
    </source>
</reference>
<dbReference type="AlphaFoldDB" id="A0A7C8IGZ7"/>
<evidence type="ECO:0000313" key="1">
    <source>
        <dbReference type="EMBL" id="KAF2876372.1"/>
    </source>
</evidence>
<evidence type="ECO:0000313" key="2">
    <source>
        <dbReference type="Proteomes" id="UP000481861"/>
    </source>
</evidence>
<accession>A0A7C8IGZ7</accession>